<dbReference type="InterPro" id="IPR050487">
    <property type="entry name" value="FtsQ_DivIB"/>
</dbReference>
<keyword evidence="11" id="KW-1185">Reference proteome</keyword>
<evidence type="ECO:0000256" key="3">
    <source>
        <dbReference type="ARBA" id="ARBA00022618"/>
    </source>
</evidence>
<evidence type="ECO:0000256" key="8">
    <source>
        <dbReference type="HAMAP-Rule" id="MF_00912"/>
    </source>
</evidence>
<dbReference type="AlphaFoldDB" id="A0A2S7MYT0"/>
<dbReference type="Pfam" id="PF08478">
    <property type="entry name" value="POTRA_1"/>
    <property type="match status" value="1"/>
</dbReference>
<evidence type="ECO:0000256" key="7">
    <source>
        <dbReference type="ARBA" id="ARBA00023306"/>
    </source>
</evidence>
<reference evidence="10 11" key="1">
    <citation type="submission" date="2017-12" db="EMBL/GenBank/DDBJ databases">
        <title>Taxonomic description and draft genome of Pradoshia cofamensis Gen. nov., sp. nov., a thermotolerant bacillale isolated from anterior gut of earthworm Eisenia fetida.</title>
        <authorList>
            <person name="Saha T."/>
            <person name="Chakraborty R."/>
        </authorList>
    </citation>
    <scope>NUCLEOTIDE SEQUENCE [LARGE SCALE GENOMIC DNA]</scope>
    <source>
        <strain evidence="10 11">EAG3</strain>
    </source>
</reference>
<dbReference type="InterPro" id="IPR034746">
    <property type="entry name" value="POTRA"/>
</dbReference>
<evidence type="ECO:0000256" key="4">
    <source>
        <dbReference type="ARBA" id="ARBA00022692"/>
    </source>
</evidence>
<keyword evidence="6 8" id="KW-0472">Membrane</keyword>
<evidence type="ECO:0000256" key="2">
    <source>
        <dbReference type="ARBA" id="ARBA00022475"/>
    </source>
</evidence>
<gene>
    <name evidence="8" type="primary">divIB</name>
    <name evidence="10" type="ORF">CYL18_11250</name>
</gene>
<comment type="function">
    <text evidence="8">Cell division protein that may be involved in stabilizing or promoting the assembly of the division complex.</text>
</comment>
<keyword evidence="7 8" id="KW-0131">Cell cycle</keyword>
<protein>
    <recommendedName>
        <fullName evidence="8">Cell division protein DivIB</fullName>
    </recommendedName>
</protein>
<comment type="subcellular location">
    <subcellularLocation>
        <location evidence="8">Cell membrane</location>
        <topology evidence="8">Single-pass type II membrane protein</topology>
    </subcellularLocation>
    <subcellularLocation>
        <location evidence="1">Membrane</location>
    </subcellularLocation>
    <text evidence="8">Localizes to the division septum.</text>
</comment>
<dbReference type="Proteomes" id="UP000239663">
    <property type="component" value="Unassembled WGS sequence"/>
</dbReference>
<dbReference type="GO" id="GO:0043093">
    <property type="term" value="P:FtsZ-dependent cytokinesis"/>
    <property type="evidence" value="ECO:0007669"/>
    <property type="project" value="UniProtKB-UniRule"/>
</dbReference>
<keyword evidence="4 8" id="KW-0812">Transmembrane</keyword>
<dbReference type="InterPro" id="IPR026580">
    <property type="entry name" value="DivIB"/>
</dbReference>
<dbReference type="InterPro" id="IPR013685">
    <property type="entry name" value="POTRA_FtsQ_type"/>
</dbReference>
<feature type="domain" description="POTRA" evidence="9">
    <location>
        <begin position="49"/>
        <end position="117"/>
    </location>
</feature>
<dbReference type="EMBL" id="PKOZ01000006">
    <property type="protein sequence ID" value="PQD94907.1"/>
    <property type="molecule type" value="Genomic_DNA"/>
</dbReference>
<dbReference type="Pfam" id="PF03799">
    <property type="entry name" value="FtsQ_DivIB_C"/>
    <property type="match status" value="1"/>
</dbReference>
<sequence length="259" mass="29377">MEKNIVSIEDRIPKLKQMRKKKANRRLIGLLTIFFLLIFSIIYFQSPISKIQAIKVEGNSYLTDKEIIQASGIQLEENFWEVKKDQATSAIKKEKEVSSAKISRQLPNTIVITVDEYEYTAYVQEGKNYYPVLANGTILKKKLRVIPDSGPLLVSFKEGKALQTVIEQLDNLSPEIMNSISEIHFNPSESSPYKITLYMNDGYEVTASGETLAKKMAHYPAIVSQLSEEDKGVIDLEVGSYFRAYETDTEEEGASEEQE</sequence>
<name>A0A2S7MYT0_9BACI</name>
<evidence type="ECO:0000256" key="1">
    <source>
        <dbReference type="ARBA" id="ARBA00004370"/>
    </source>
</evidence>
<keyword evidence="2 8" id="KW-1003">Cell membrane</keyword>
<keyword evidence="3 8" id="KW-0132">Cell division</keyword>
<keyword evidence="5 8" id="KW-1133">Transmembrane helix</keyword>
<dbReference type="InterPro" id="IPR005548">
    <property type="entry name" value="Cell_div_FtsQ/DivIB_C"/>
</dbReference>
<comment type="similarity">
    <text evidence="8">Belongs to the FtsQ/DivIB family. DivIB subfamily.</text>
</comment>
<organism evidence="10 11">
    <name type="scientific">Pradoshia eiseniae</name>
    <dbReference type="NCBI Taxonomy" id="2064768"/>
    <lineage>
        <taxon>Bacteria</taxon>
        <taxon>Bacillati</taxon>
        <taxon>Bacillota</taxon>
        <taxon>Bacilli</taxon>
        <taxon>Bacillales</taxon>
        <taxon>Bacillaceae</taxon>
        <taxon>Pradoshia</taxon>
    </lineage>
</organism>
<dbReference type="PROSITE" id="PS51779">
    <property type="entry name" value="POTRA"/>
    <property type="match status" value="1"/>
</dbReference>
<evidence type="ECO:0000313" key="11">
    <source>
        <dbReference type="Proteomes" id="UP000239663"/>
    </source>
</evidence>
<evidence type="ECO:0000256" key="5">
    <source>
        <dbReference type="ARBA" id="ARBA00022989"/>
    </source>
</evidence>
<proteinExistence type="inferred from homology"/>
<dbReference type="HAMAP" id="MF_00912">
    <property type="entry name" value="DivIB"/>
    <property type="match status" value="1"/>
</dbReference>
<dbReference type="Gene3D" id="3.10.20.310">
    <property type="entry name" value="membrane protein fhac"/>
    <property type="match status" value="1"/>
</dbReference>
<evidence type="ECO:0000313" key="10">
    <source>
        <dbReference type="EMBL" id="PQD94907.1"/>
    </source>
</evidence>
<dbReference type="GO" id="GO:0005886">
    <property type="term" value="C:plasma membrane"/>
    <property type="evidence" value="ECO:0007669"/>
    <property type="project" value="UniProtKB-SubCell"/>
</dbReference>
<dbReference type="GO" id="GO:0032153">
    <property type="term" value="C:cell division site"/>
    <property type="evidence" value="ECO:0007669"/>
    <property type="project" value="UniProtKB-UniRule"/>
</dbReference>
<dbReference type="PANTHER" id="PTHR37820">
    <property type="entry name" value="CELL DIVISION PROTEIN DIVIB"/>
    <property type="match status" value="1"/>
</dbReference>
<evidence type="ECO:0000256" key="6">
    <source>
        <dbReference type="ARBA" id="ARBA00023136"/>
    </source>
</evidence>
<dbReference type="Gene3D" id="3.40.50.10960">
    <property type="match status" value="1"/>
</dbReference>
<feature type="transmembrane region" description="Helical" evidence="8">
    <location>
        <begin position="27"/>
        <end position="44"/>
    </location>
</feature>
<dbReference type="OrthoDB" id="1819027at2"/>
<accession>A0A2S7MYT0</accession>
<dbReference type="PANTHER" id="PTHR37820:SF1">
    <property type="entry name" value="CELL DIVISION PROTEIN FTSQ"/>
    <property type="match status" value="1"/>
</dbReference>
<comment type="caution">
    <text evidence="10">The sequence shown here is derived from an EMBL/GenBank/DDBJ whole genome shotgun (WGS) entry which is preliminary data.</text>
</comment>
<evidence type="ECO:0000259" key="9">
    <source>
        <dbReference type="PROSITE" id="PS51779"/>
    </source>
</evidence>